<name>A0A086K0E2_TOXGO</name>
<evidence type="ECO:0000313" key="3">
    <source>
        <dbReference type="EMBL" id="KFG37860.1"/>
    </source>
</evidence>
<feature type="compositionally biased region" description="Basic and acidic residues" evidence="1">
    <location>
        <begin position="1278"/>
        <end position="1309"/>
    </location>
</feature>
<feature type="region of interest" description="Disordered" evidence="1">
    <location>
        <begin position="674"/>
        <end position="693"/>
    </location>
</feature>
<feature type="region of interest" description="Disordered" evidence="1">
    <location>
        <begin position="405"/>
        <end position="425"/>
    </location>
</feature>
<dbReference type="EMBL" id="AEYI02001403">
    <property type="protein sequence ID" value="KFG37860.1"/>
    <property type="molecule type" value="Genomic_DNA"/>
</dbReference>
<feature type="region of interest" description="Disordered" evidence="1">
    <location>
        <begin position="1574"/>
        <end position="1611"/>
    </location>
</feature>
<dbReference type="GO" id="GO:0005730">
    <property type="term" value="C:nucleolus"/>
    <property type="evidence" value="ECO:0007669"/>
    <property type="project" value="TreeGrafter"/>
</dbReference>
<dbReference type="GO" id="GO:0006270">
    <property type="term" value="P:DNA replication initiation"/>
    <property type="evidence" value="ECO:0007669"/>
    <property type="project" value="TreeGrafter"/>
</dbReference>
<dbReference type="VEuPathDB" id="ToxoDB:TGP89_218070"/>
<organism evidence="3 4">
    <name type="scientific">Toxoplasma gondii p89</name>
    <dbReference type="NCBI Taxonomy" id="943119"/>
    <lineage>
        <taxon>Eukaryota</taxon>
        <taxon>Sar</taxon>
        <taxon>Alveolata</taxon>
        <taxon>Apicomplexa</taxon>
        <taxon>Conoidasida</taxon>
        <taxon>Coccidia</taxon>
        <taxon>Eucoccidiorida</taxon>
        <taxon>Eimeriorina</taxon>
        <taxon>Sarcocystidae</taxon>
        <taxon>Toxoplasma</taxon>
    </lineage>
</organism>
<feature type="region of interest" description="Disordered" evidence="1">
    <location>
        <begin position="1067"/>
        <end position="1516"/>
    </location>
</feature>
<dbReference type="InterPro" id="IPR016903">
    <property type="entry name" value="Nucleolar_cplx-assoc_3"/>
</dbReference>
<feature type="compositionally biased region" description="Basic residues" evidence="1">
    <location>
        <begin position="1172"/>
        <end position="1182"/>
    </location>
</feature>
<feature type="region of interest" description="Disordered" evidence="1">
    <location>
        <begin position="1"/>
        <end position="38"/>
    </location>
</feature>
<feature type="compositionally biased region" description="Basic and acidic residues" evidence="1">
    <location>
        <begin position="405"/>
        <end position="415"/>
    </location>
</feature>
<feature type="compositionally biased region" description="Basic and acidic residues" evidence="1">
    <location>
        <begin position="1432"/>
        <end position="1472"/>
    </location>
</feature>
<sequence length="1742" mass="185901">MDGMKYQKGGDASFEEAPSLSLKKRGRSQHEAAKEAKTDLLSRCEAGKREFFASTRAQSSSAFFALKRKLSSRDAAKPHTLATGARQTAAALALPVYTPHGQWAQREDAAGETTAKPLDVSASLRGTKVAKLEKSRRKRQEESVHDDGGPPTARFLKKQKTEEPSVSASPSPSSSSAPSSVSRSGYQPLFEVSEAAWKAVRHCRSLAERRRELASLCSSILASPENHMKDFEVVFAFFFHAKKRLLDVSATLASLSRERAGLLRRLDSGSDASAVGRLRDVAEKRRFLRSTATECAYVASAALLSLGALLKDVLPGYKLGLGGEDEEKTERRDGGSGAFLTGKAALKTVRLSKEVEKLRAFEAQLLEVYRRSVRLIEAEIHAALAADSASRRGLRCSWEEAAGRDDEVRGGRADVAEEASTAPHPEAASSLATSAQLLHAAATALCELVRARPKFNDGDRLLSLCVYLGGAASRRDPEDDAETDDDATRLRRTVRRSALSCCACLRELVSEDASLEVVLAIASEVSSQLDQAAKRSGRESRDAGLSAPLLDIFLSLRLREKEVEALRGDDRLPEKADKQLKDHLRLAFVHTEKKLFKKREAALLERLFIIFLRLLKSLDRQPPSLVTAAFRGLVCFASHINTELLSEILVLFQELLLRPCATASEQLSSVLSSSSSFSAGDKKRKKAKKPLEEEEARVLSPHLQKYPELAAAAIATPLLLLQRVQTVLQLDVSWLARALCDLIVSSVAQFAAGAAPLSAAPSSGFLATSSLLQPFTHDAAAPSSFAACSAPSAFLEPEFAGRCLDCLDLFLKAPQLWGPKDEQTAAERSARSRATAKGHAAVLRDEDDLEFSSRGRSSSALHRECVDGALEALRELVRVAALGDLFIADAVLARVHRLLADTPRLQSAVESEGIVLKGGSASLSLHFPLCLLTSHLHPEVRSTASRCLRLSTEGEVVAHLRSRESQVFLSASSRPFSASFHSSALGPDFEALCESDEVAPEAELREREARSRTFVEQQRELQKDAQRECRDARRQRGVCTAEDFSAFCARDDSAFLAFLFDSTPDPSLFASPRKKRKEAKEKDSEEDCASTLLHSLGRASEKQKKRKKRRKKEKDVESREADAESERDGGVTREAKSEERKETEQGTNGGGPQRDGEQASVYAGHCAISASPKKKKKKKKKKGDAVGDGSQSRARIHQVANAEEQSSSSASGDPPSPKERQSPEEAEEGRKAEVEQAGELGEGLEGDRGAGEAASVSPCAAASGPSPWNAGAAYFESQRAEEETFQAVREEREKQKAAKDAELDSRENGETMNSWCRESEPSAHGEARGTHATVEGADARGERRSSLSMPDASVGLDKALIEQERGRTSAENDAEAQEKTAADACQDGNSRQSVHTRWGTCESLSREAERSAEEAKTSQATTVKSMNNEAVYGEREQHRGDGHRARESDGSCKRTRPANEKADKSEEQKARQDAPQTVSAPTEPASHAEPSSSPEASSLSSSPSSSSSSVEASSSCLSSVEASSSATVEASCGDERSAVVETVIPGRASLPSVGPGLLSPVAVAAVSRLSVASSASSSSASGPRFSSCLSSSLSASPVFCSPSASPSSFFASSRHGALDAVSLSTDASFSAALCASSSALSSERLSSSSLSSQPPLASAGAPFSRARACSSPPSASSQPSVASPSSSSSASSSSASSSSSPQLISRKPVSRASFSGPAPLAEVSGHPGAASGEEAGKKRASS</sequence>
<feature type="compositionally biased region" description="Basic and acidic residues" evidence="1">
    <location>
        <begin position="1359"/>
        <end position="1381"/>
    </location>
</feature>
<gene>
    <name evidence="3" type="ORF">TGP89_218070</name>
</gene>
<feature type="compositionally biased region" description="Low complexity" evidence="1">
    <location>
        <begin position="164"/>
        <end position="182"/>
    </location>
</feature>
<feature type="compositionally biased region" description="Basic and acidic residues" evidence="1">
    <location>
        <begin position="139"/>
        <end position="148"/>
    </location>
</feature>
<dbReference type="Proteomes" id="UP000028828">
    <property type="component" value="Unassembled WGS sequence"/>
</dbReference>
<protein>
    <recommendedName>
        <fullName evidence="2">Nucleolar complex-associated protein 3 N-terminal domain-containing protein</fullName>
    </recommendedName>
</protein>
<feature type="region of interest" description="Disordered" evidence="1">
    <location>
        <begin position="1646"/>
        <end position="1742"/>
    </location>
</feature>
<feature type="compositionally biased region" description="Basic and acidic residues" evidence="1">
    <location>
        <begin position="1216"/>
        <end position="1234"/>
    </location>
</feature>
<feature type="compositionally biased region" description="Basic and acidic residues" evidence="1">
    <location>
        <begin position="1317"/>
        <end position="1329"/>
    </location>
</feature>
<accession>A0A086K0E2</accession>
<evidence type="ECO:0000256" key="1">
    <source>
        <dbReference type="SAM" id="MobiDB-lite"/>
    </source>
</evidence>
<feature type="compositionally biased region" description="Polar residues" evidence="1">
    <location>
        <begin position="1417"/>
        <end position="1428"/>
    </location>
</feature>
<feature type="compositionally biased region" description="Basic residues" evidence="1">
    <location>
        <begin position="1103"/>
        <end position="1112"/>
    </location>
</feature>
<feature type="compositionally biased region" description="Basic and acidic residues" evidence="1">
    <location>
        <begin position="1404"/>
        <end position="1416"/>
    </location>
</feature>
<dbReference type="InterPro" id="IPR011501">
    <property type="entry name" value="Noc3_N"/>
</dbReference>
<dbReference type="OrthoDB" id="333829at2759"/>
<feature type="compositionally biased region" description="Low complexity" evidence="1">
    <location>
        <begin position="1479"/>
        <end position="1516"/>
    </location>
</feature>
<comment type="caution">
    <text evidence="3">The sequence shown here is derived from an EMBL/GenBank/DDBJ whole genome shotgun (WGS) entry which is preliminary data.</text>
</comment>
<dbReference type="PANTHER" id="PTHR14428:SF5">
    <property type="entry name" value="NUCLEOLAR COMPLEX PROTEIN 3 HOMOLOG"/>
    <property type="match status" value="1"/>
</dbReference>
<dbReference type="PANTHER" id="PTHR14428">
    <property type="entry name" value="NUCLEOLAR COMPLEX PROTEIN 3"/>
    <property type="match status" value="1"/>
</dbReference>
<feature type="compositionally biased region" description="Basic and acidic residues" evidence="1">
    <location>
        <begin position="1113"/>
        <end position="1144"/>
    </location>
</feature>
<feature type="compositionally biased region" description="Low complexity" evidence="1">
    <location>
        <begin position="1646"/>
        <end position="1662"/>
    </location>
</feature>
<evidence type="ECO:0000259" key="2">
    <source>
        <dbReference type="Pfam" id="PF07540"/>
    </source>
</evidence>
<dbReference type="GO" id="GO:0003682">
    <property type="term" value="F:chromatin binding"/>
    <property type="evidence" value="ECO:0007669"/>
    <property type="project" value="TreeGrafter"/>
</dbReference>
<reference evidence="3 4" key="1">
    <citation type="submission" date="2014-03" db="EMBL/GenBank/DDBJ databases">
        <authorList>
            <person name="Sibley D."/>
            <person name="Venepally P."/>
            <person name="Karamycheva S."/>
            <person name="Hadjithomas M."/>
            <person name="Khan A."/>
            <person name="Brunk B."/>
            <person name="Roos D."/>
            <person name="Caler E."/>
            <person name="Lorenzi H."/>
        </authorList>
    </citation>
    <scope>NUCLEOTIDE SEQUENCE [LARGE SCALE GENOMIC DNA]</scope>
    <source>
        <strain evidence="4">p89</strain>
    </source>
</reference>
<feature type="region of interest" description="Disordered" evidence="1">
    <location>
        <begin position="103"/>
        <end position="182"/>
    </location>
</feature>
<proteinExistence type="predicted"/>
<feature type="compositionally biased region" description="Basic and acidic residues" evidence="1">
    <location>
        <begin position="28"/>
        <end position="38"/>
    </location>
</feature>
<feature type="compositionally biased region" description="Low complexity" evidence="1">
    <location>
        <begin position="1670"/>
        <end position="1701"/>
    </location>
</feature>
<feature type="domain" description="Nucleolar complex-associated protein 3 N-terminal" evidence="2">
    <location>
        <begin position="209"/>
        <end position="370"/>
    </location>
</feature>
<dbReference type="Pfam" id="PF07540">
    <property type="entry name" value="NOC3p"/>
    <property type="match status" value="1"/>
</dbReference>
<evidence type="ECO:0000313" key="4">
    <source>
        <dbReference type="Proteomes" id="UP000028828"/>
    </source>
</evidence>